<dbReference type="EMBL" id="FNPI01000001">
    <property type="protein sequence ID" value="SDY01823.1"/>
    <property type="molecule type" value="Genomic_DNA"/>
</dbReference>
<dbReference type="PROSITE" id="PS51257">
    <property type="entry name" value="PROKAR_LIPOPROTEIN"/>
    <property type="match status" value="1"/>
</dbReference>
<keyword evidence="3" id="KW-1185">Reference proteome</keyword>
<feature type="region of interest" description="Disordered" evidence="1">
    <location>
        <begin position="19"/>
        <end position="44"/>
    </location>
</feature>
<evidence type="ECO:0000313" key="2">
    <source>
        <dbReference type="EMBL" id="SDY01823.1"/>
    </source>
</evidence>
<reference evidence="3" key="1">
    <citation type="submission" date="2016-10" db="EMBL/GenBank/DDBJ databases">
        <authorList>
            <person name="Varghese N."/>
            <person name="Submissions S."/>
        </authorList>
    </citation>
    <scope>NUCLEOTIDE SEQUENCE [LARGE SCALE GENOMIC DNA]</scope>
    <source>
        <strain evidence="3">SP</strain>
    </source>
</reference>
<organism evidence="2 3">
    <name type="scientific">Evansella caseinilytica</name>
    <dbReference type="NCBI Taxonomy" id="1503961"/>
    <lineage>
        <taxon>Bacteria</taxon>
        <taxon>Bacillati</taxon>
        <taxon>Bacillota</taxon>
        <taxon>Bacilli</taxon>
        <taxon>Bacillales</taxon>
        <taxon>Bacillaceae</taxon>
        <taxon>Evansella</taxon>
    </lineage>
</organism>
<proteinExistence type="predicted"/>
<gene>
    <name evidence="2" type="ORF">SAMN05421736_101150</name>
</gene>
<dbReference type="AlphaFoldDB" id="A0A1H3GES1"/>
<dbReference type="Proteomes" id="UP000198935">
    <property type="component" value="Unassembled WGS sequence"/>
</dbReference>
<accession>A0A1H3GES1</accession>
<sequence>MKKIFSLLLLSGMLLGCQDNTEDATNQNPADKGKNAEEITSLEW</sequence>
<evidence type="ECO:0000256" key="1">
    <source>
        <dbReference type="SAM" id="MobiDB-lite"/>
    </source>
</evidence>
<dbReference type="STRING" id="1503961.SAMN05421736_101150"/>
<evidence type="ECO:0000313" key="3">
    <source>
        <dbReference type="Proteomes" id="UP000198935"/>
    </source>
</evidence>
<name>A0A1H3GES1_9BACI</name>
<protein>
    <submittedName>
        <fullName evidence="2">Uncharacterized protein</fullName>
    </submittedName>
</protein>